<dbReference type="EMBL" id="JASBNA010000009">
    <property type="protein sequence ID" value="KAK7688883.1"/>
    <property type="molecule type" value="Genomic_DNA"/>
</dbReference>
<evidence type="ECO:0000313" key="4">
    <source>
        <dbReference type="Proteomes" id="UP001385951"/>
    </source>
</evidence>
<feature type="region of interest" description="Disordered" evidence="1">
    <location>
        <begin position="149"/>
        <end position="190"/>
    </location>
</feature>
<feature type="chain" id="PRO_5043990406" evidence="2">
    <location>
        <begin position="21"/>
        <end position="240"/>
    </location>
</feature>
<protein>
    <submittedName>
        <fullName evidence="3">Uncharacterized protein</fullName>
    </submittedName>
</protein>
<dbReference type="AlphaFoldDB" id="A0AAW0G5G4"/>
<gene>
    <name evidence="3" type="ORF">QCA50_007574</name>
</gene>
<feature type="compositionally biased region" description="Low complexity" evidence="1">
    <location>
        <begin position="105"/>
        <end position="117"/>
    </location>
</feature>
<feature type="region of interest" description="Disordered" evidence="1">
    <location>
        <begin position="215"/>
        <end position="240"/>
    </location>
</feature>
<accession>A0AAW0G5G4</accession>
<dbReference type="Proteomes" id="UP001385951">
    <property type="component" value="Unassembled WGS sequence"/>
</dbReference>
<reference evidence="3 4" key="1">
    <citation type="submission" date="2022-09" db="EMBL/GenBank/DDBJ databases">
        <authorList>
            <person name="Palmer J.M."/>
        </authorList>
    </citation>
    <scope>NUCLEOTIDE SEQUENCE [LARGE SCALE GENOMIC DNA]</scope>
    <source>
        <strain evidence="3 4">DSM 7382</strain>
    </source>
</reference>
<organism evidence="3 4">
    <name type="scientific">Cerrena zonata</name>
    <dbReference type="NCBI Taxonomy" id="2478898"/>
    <lineage>
        <taxon>Eukaryota</taxon>
        <taxon>Fungi</taxon>
        <taxon>Dikarya</taxon>
        <taxon>Basidiomycota</taxon>
        <taxon>Agaricomycotina</taxon>
        <taxon>Agaricomycetes</taxon>
        <taxon>Polyporales</taxon>
        <taxon>Cerrenaceae</taxon>
        <taxon>Cerrena</taxon>
    </lineage>
</organism>
<feature type="compositionally biased region" description="Polar residues" evidence="1">
    <location>
        <begin position="171"/>
        <end position="182"/>
    </location>
</feature>
<sequence>MALGCAFIFLMFLMCWRRRARKRRAQATVAFAQAKRLTPQNNWRWRLVRFGERLFGHKPSQRFVPPEQQQNFKMEKLKAAEEARYSRDMDKLLDSYDYSRYSKAGSSRGPSPLPSLRDYNHNRTAAAHPNRLSGTSLSAGSIYSQVTGMPRKAAEPRQPVKNARDLLPSRFSGTSYTNSTRSDPLPPPPPLNLIEIDRPPTPAQEYARLVSTNQVPPRGSYWLMPNDTGNTNVSRNPFRR</sequence>
<evidence type="ECO:0000256" key="1">
    <source>
        <dbReference type="SAM" id="MobiDB-lite"/>
    </source>
</evidence>
<feature type="compositionally biased region" description="Polar residues" evidence="1">
    <location>
        <begin position="227"/>
        <end position="240"/>
    </location>
</feature>
<feature type="region of interest" description="Disordered" evidence="1">
    <location>
        <begin position="101"/>
        <end position="120"/>
    </location>
</feature>
<feature type="signal peptide" evidence="2">
    <location>
        <begin position="1"/>
        <end position="20"/>
    </location>
</feature>
<proteinExistence type="predicted"/>
<keyword evidence="4" id="KW-1185">Reference proteome</keyword>
<name>A0AAW0G5G4_9APHY</name>
<keyword evidence="2" id="KW-0732">Signal</keyword>
<comment type="caution">
    <text evidence="3">The sequence shown here is derived from an EMBL/GenBank/DDBJ whole genome shotgun (WGS) entry which is preliminary data.</text>
</comment>
<evidence type="ECO:0000313" key="3">
    <source>
        <dbReference type="EMBL" id="KAK7688883.1"/>
    </source>
</evidence>
<evidence type="ECO:0000256" key="2">
    <source>
        <dbReference type="SAM" id="SignalP"/>
    </source>
</evidence>